<dbReference type="OrthoDB" id="9770600at2"/>
<keyword evidence="1" id="KW-0812">Transmembrane</keyword>
<evidence type="ECO:0000313" key="2">
    <source>
        <dbReference type="EMBL" id="CTQ49163.1"/>
    </source>
</evidence>
<evidence type="ECO:0000313" key="3">
    <source>
        <dbReference type="Proteomes" id="UP000049222"/>
    </source>
</evidence>
<dbReference type="AlphaFoldDB" id="A0A0M6YI16"/>
<protein>
    <submittedName>
        <fullName evidence="2">Uncharacterized protein</fullName>
    </submittedName>
</protein>
<feature type="transmembrane region" description="Helical" evidence="1">
    <location>
        <begin position="29"/>
        <end position="47"/>
    </location>
</feature>
<reference evidence="2 3" key="1">
    <citation type="submission" date="2015-07" db="EMBL/GenBank/DDBJ databases">
        <authorList>
            <person name="Noorani M."/>
        </authorList>
    </citation>
    <scope>NUCLEOTIDE SEQUENCE [LARGE SCALE GENOMIC DNA]</scope>
    <source>
        <strain evidence="2 3">CECT 7802</strain>
    </source>
</reference>
<gene>
    <name evidence="2" type="ORF">JDO7802_01174</name>
</gene>
<feature type="transmembrane region" description="Helical" evidence="1">
    <location>
        <begin position="6"/>
        <end position="22"/>
    </location>
</feature>
<organism evidence="2 3">
    <name type="scientific">Jannaschia donghaensis</name>
    <dbReference type="NCBI Taxonomy" id="420998"/>
    <lineage>
        <taxon>Bacteria</taxon>
        <taxon>Pseudomonadati</taxon>
        <taxon>Pseudomonadota</taxon>
        <taxon>Alphaproteobacteria</taxon>
        <taxon>Rhodobacterales</taxon>
        <taxon>Roseobacteraceae</taxon>
        <taxon>Jannaschia</taxon>
    </lineage>
</organism>
<sequence length="212" mass="22157">MNFGIETVPLGLTVATVAVFWWRYHVPFAMALMAAAAFGMLLSVLGAASGRSVTLSEVFLLSADGQFAWGTLIFGLALFALAMRFDMSDPHRMTLRSANGFWLHVIAAPAIVNTVALTLLQSDGGAALSLLVLVLIGVAVVAVIIDRRSFLISAVGYTVAIISSASEGDTIAVAILILGVGLVGLGAGWQTVRAGLMGGVPARLRHRLPPSR</sequence>
<feature type="transmembrane region" description="Helical" evidence="1">
    <location>
        <begin position="171"/>
        <end position="189"/>
    </location>
</feature>
<feature type="transmembrane region" description="Helical" evidence="1">
    <location>
        <begin position="126"/>
        <end position="145"/>
    </location>
</feature>
<dbReference type="STRING" id="420998.JDO7802_01174"/>
<keyword evidence="1" id="KW-0472">Membrane</keyword>
<accession>A0A0M6YI16</accession>
<feature type="transmembrane region" description="Helical" evidence="1">
    <location>
        <begin position="67"/>
        <end position="87"/>
    </location>
</feature>
<dbReference type="EMBL" id="CXSU01000011">
    <property type="protein sequence ID" value="CTQ49163.1"/>
    <property type="molecule type" value="Genomic_DNA"/>
</dbReference>
<feature type="transmembrane region" description="Helical" evidence="1">
    <location>
        <begin position="150"/>
        <end position="165"/>
    </location>
</feature>
<name>A0A0M6YI16_9RHOB</name>
<evidence type="ECO:0000256" key="1">
    <source>
        <dbReference type="SAM" id="Phobius"/>
    </source>
</evidence>
<feature type="transmembrane region" description="Helical" evidence="1">
    <location>
        <begin position="99"/>
        <end position="120"/>
    </location>
</feature>
<keyword evidence="1" id="KW-1133">Transmembrane helix</keyword>
<dbReference type="Proteomes" id="UP000049222">
    <property type="component" value="Unassembled WGS sequence"/>
</dbReference>
<proteinExistence type="predicted"/>
<keyword evidence="3" id="KW-1185">Reference proteome</keyword>